<accession>A0AA97NSX5</accession>
<gene>
    <name evidence="1" type="ORF">OOU_Y34scaffold00697g42</name>
</gene>
<dbReference type="EMBL" id="JH793927">
    <property type="protein sequence ID" value="ELQ35643.1"/>
    <property type="molecule type" value="Genomic_DNA"/>
</dbReference>
<name>A0AA97NSX5_PYRO3</name>
<organism evidence="1">
    <name type="scientific">Pyricularia oryzae (strain Y34)</name>
    <name type="common">Rice blast fungus</name>
    <name type="synonym">Magnaporthe oryzae</name>
    <dbReference type="NCBI Taxonomy" id="1143189"/>
    <lineage>
        <taxon>Eukaryota</taxon>
        <taxon>Fungi</taxon>
        <taxon>Dikarya</taxon>
        <taxon>Ascomycota</taxon>
        <taxon>Pezizomycotina</taxon>
        <taxon>Sordariomycetes</taxon>
        <taxon>Sordariomycetidae</taxon>
        <taxon>Magnaporthales</taxon>
        <taxon>Pyriculariaceae</taxon>
        <taxon>Pyricularia</taxon>
    </lineage>
</organism>
<sequence>MASRFQFSQILSSDVLENTQVAKVAFD</sequence>
<reference evidence="1" key="1">
    <citation type="journal article" date="2012" name="PLoS Genet.">
        <title>Comparative analysis of the genomes of two field isolates of the rice blast fungus Magnaporthe oryzae.</title>
        <authorList>
            <person name="Xue M."/>
            <person name="Yang J."/>
            <person name="Li Z."/>
            <person name="Hu S."/>
            <person name="Yao N."/>
            <person name="Dean R.A."/>
            <person name="Zhao W."/>
            <person name="Shen M."/>
            <person name="Zhang H."/>
            <person name="Li C."/>
            <person name="Liu L."/>
            <person name="Cao L."/>
            <person name="Xu X."/>
            <person name="Xing Y."/>
            <person name="Hsiang T."/>
            <person name="Zhang Z."/>
            <person name="Xu J.R."/>
            <person name="Peng Y.L."/>
        </authorList>
    </citation>
    <scope>NUCLEOTIDE SEQUENCE</scope>
    <source>
        <strain evidence="1">Y34</strain>
    </source>
</reference>
<dbReference type="Proteomes" id="UP000011086">
    <property type="component" value="Unassembled WGS sequence"/>
</dbReference>
<evidence type="ECO:0000313" key="1">
    <source>
        <dbReference type="EMBL" id="ELQ35643.1"/>
    </source>
</evidence>
<protein>
    <submittedName>
        <fullName evidence="1">Uncharacterized protein</fullName>
    </submittedName>
</protein>
<proteinExistence type="predicted"/>
<dbReference type="AlphaFoldDB" id="A0AA97NSX5"/>